<dbReference type="EMBL" id="MLFT02000006">
    <property type="protein sequence ID" value="PHT46113.1"/>
    <property type="molecule type" value="Genomic_DNA"/>
</dbReference>
<dbReference type="InterPro" id="IPR027443">
    <property type="entry name" value="IPNS-like_sf"/>
</dbReference>
<dbReference type="SUPFAM" id="SSF51197">
    <property type="entry name" value="Clavaminate synthase-like"/>
    <property type="match status" value="1"/>
</dbReference>
<dbReference type="Gene3D" id="2.60.120.330">
    <property type="entry name" value="B-lactam Antibiotic, Isopenicillin N Synthase, Chain"/>
    <property type="match status" value="1"/>
</dbReference>
<evidence type="ECO:0000313" key="3">
    <source>
        <dbReference type="EMBL" id="PHT46113.1"/>
    </source>
</evidence>
<reference evidence="4" key="2">
    <citation type="journal article" date="2017" name="J. Anim. Genet.">
        <title>Multiple reference genome sequences of hot pepper reveal the massive evolution of plant disease resistance genes by retroduplication.</title>
        <authorList>
            <person name="Kim S."/>
            <person name="Park J."/>
            <person name="Yeom S.-I."/>
            <person name="Kim Y.-M."/>
            <person name="Seo E."/>
            <person name="Kim K.-T."/>
            <person name="Kim M.-S."/>
            <person name="Lee J.M."/>
            <person name="Cheong K."/>
            <person name="Shin H.-S."/>
            <person name="Kim S.-B."/>
            <person name="Han K."/>
            <person name="Lee J."/>
            <person name="Park M."/>
            <person name="Lee H.-A."/>
            <person name="Lee H.-Y."/>
            <person name="Lee Y."/>
            <person name="Oh S."/>
            <person name="Lee J.H."/>
            <person name="Choi E."/>
            <person name="Choi E."/>
            <person name="Lee S.E."/>
            <person name="Jeon J."/>
            <person name="Kim H."/>
            <person name="Choi G."/>
            <person name="Song H."/>
            <person name="Lee J."/>
            <person name="Lee S.-C."/>
            <person name="Kwon J.-K."/>
            <person name="Lee H.-Y."/>
            <person name="Koo N."/>
            <person name="Hong Y."/>
            <person name="Kim R.W."/>
            <person name="Kang W.-H."/>
            <person name="Huh J.H."/>
            <person name="Kang B.-C."/>
            <person name="Yang T.-J."/>
            <person name="Lee Y.-H."/>
            <person name="Bennetzen J.L."/>
            <person name="Choi D."/>
        </authorList>
    </citation>
    <scope>NUCLEOTIDE SEQUENCE [LARGE SCALE GENOMIC DNA]</scope>
    <source>
        <strain evidence="4">cv. PBC81</strain>
    </source>
</reference>
<dbReference type="PANTHER" id="PTHR47990">
    <property type="entry name" value="2-OXOGLUTARATE (2OG) AND FE(II)-DEPENDENT OXYGENASE SUPERFAMILY PROTEIN-RELATED"/>
    <property type="match status" value="1"/>
</dbReference>
<reference evidence="3 4" key="1">
    <citation type="journal article" date="2017" name="Genome Biol.">
        <title>New reference genome sequences of hot pepper reveal the massive evolution of plant disease-resistance genes by retroduplication.</title>
        <authorList>
            <person name="Kim S."/>
            <person name="Park J."/>
            <person name="Yeom S.I."/>
            <person name="Kim Y.M."/>
            <person name="Seo E."/>
            <person name="Kim K.T."/>
            <person name="Kim M.S."/>
            <person name="Lee J.M."/>
            <person name="Cheong K."/>
            <person name="Shin H.S."/>
            <person name="Kim S.B."/>
            <person name="Han K."/>
            <person name="Lee J."/>
            <person name="Park M."/>
            <person name="Lee H.A."/>
            <person name="Lee H.Y."/>
            <person name="Lee Y."/>
            <person name="Oh S."/>
            <person name="Lee J.H."/>
            <person name="Choi E."/>
            <person name="Choi E."/>
            <person name="Lee S.E."/>
            <person name="Jeon J."/>
            <person name="Kim H."/>
            <person name="Choi G."/>
            <person name="Song H."/>
            <person name="Lee J."/>
            <person name="Lee S.C."/>
            <person name="Kwon J.K."/>
            <person name="Lee H.Y."/>
            <person name="Koo N."/>
            <person name="Hong Y."/>
            <person name="Kim R.W."/>
            <person name="Kang W.H."/>
            <person name="Huh J.H."/>
            <person name="Kang B.C."/>
            <person name="Yang T.J."/>
            <person name="Lee Y.H."/>
            <person name="Bennetzen J.L."/>
            <person name="Choi D."/>
        </authorList>
    </citation>
    <scope>NUCLEOTIDE SEQUENCE [LARGE SCALE GENOMIC DNA]</scope>
    <source>
        <strain evidence="4">cv. PBC81</strain>
    </source>
</reference>
<dbReference type="Proteomes" id="UP000224567">
    <property type="component" value="Unassembled WGS sequence"/>
</dbReference>
<dbReference type="OrthoDB" id="1667557at2759"/>
<accession>A0A2G2WLI0</accession>
<dbReference type="Pfam" id="PF03171">
    <property type="entry name" value="2OG-FeII_Oxy"/>
    <property type="match status" value="1"/>
</dbReference>
<evidence type="ECO:0000313" key="4">
    <source>
        <dbReference type="Proteomes" id="UP000224567"/>
    </source>
</evidence>
<protein>
    <recommendedName>
        <fullName evidence="5">Fe2OG dioxygenase domain-containing protein</fullName>
    </recommendedName>
</protein>
<dbReference type="InterPro" id="IPR044861">
    <property type="entry name" value="IPNS-like_FE2OG_OXY"/>
</dbReference>
<dbReference type="AlphaFoldDB" id="A0A2G2WLI0"/>
<evidence type="ECO:0000259" key="2">
    <source>
        <dbReference type="Pfam" id="PF16363"/>
    </source>
</evidence>
<feature type="domain" description="Isopenicillin N synthase-like Fe(2+) 2OG dioxygenase" evidence="1">
    <location>
        <begin position="221"/>
        <end position="293"/>
    </location>
</feature>
<dbReference type="InterPro" id="IPR050231">
    <property type="entry name" value="Iron_ascorbate_oxido_reductase"/>
</dbReference>
<dbReference type="InterPro" id="IPR016040">
    <property type="entry name" value="NAD(P)-bd_dom"/>
</dbReference>
<dbReference type="Gene3D" id="3.90.25.10">
    <property type="entry name" value="UDP-galactose 4-epimerase, domain 1"/>
    <property type="match status" value="1"/>
</dbReference>
<evidence type="ECO:0000259" key="1">
    <source>
        <dbReference type="Pfam" id="PF03171"/>
    </source>
</evidence>
<sequence>MSPNFDPILPELAGLVAALYFVATEIRTGTRRRSSGRRQQLGDNRHSLGSNAMNVLVYLRVWIRAEQRNQGTEAEPNDEQKLEEIMTSRENSAESSPMHDFAPIDFDYPMQIHDDVFQALEELFDLPTQKKVQNKSSKPLYGFVGQIPFIPPYESMGIDNANTLEGIQNFTNFMWPSGNNPFSQAFLAYSKAVAKLEEMVVKMVFESNGVEKYYETHVKSVNYLERVMKYREAQAEEAKLGFVAHTDEIFMSTIHQNQVNGLEIKGKDGQWFGVELPPSSVVVMTGDVIMFLEVAFDYVGMNWSDHVVIDLRYFRTLEVDNLKRDSSKAGKVLGWKSKVGFKELVKMIVDEDVELEKREKVLVDAGYIDAQRQP</sequence>
<comment type="caution">
    <text evidence="3">The sequence shown here is derived from an EMBL/GenBank/DDBJ whole genome shotgun (WGS) entry which is preliminary data.</text>
</comment>
<proteinExistence type="predicted"/>
<dbReference type="Pfam" id="PF16363">
    <property type="entry name" value="GDP_Man_Dehyd"/>
    <property type="match status" value="1"/>
</dbReference>
<feature type="domain" description="NAD(P)-binding" evidence="2">
    <location>
        <begin position="303"/>
        <end position="347"/>
    </location>
</feature>
<gene>
    <name evidence="3" type="ORF">CQW23_15271</name>
</gene>
<keyword evidence="4" id="KW-1185">Reference proteome</keyword>
<evidence type="ECO:0008006" key="5">
    <source>
        <dbReference type="Google" id="ProtNLM"/>
    </source>
</evidence>
<dbReference type="Gene3D" id="3.40.50.720">
    <property type="entry name" value="NAD(P)-binding Rossmann-like Domain"/>
    <property type="match status" value="1"/>
</dbReference>
<name>A0A2G2WLI0_CAPBA</name>
<organism evidence="3 4">
    <name type="scientific">Capsicum baccatum</name>
    <name type="common">Peruvian pepper</name>
    <dbReference type="NCBI Taxonomy" id="33114"/>
    <lineage>
        <taxon>Eukaryota</taxon>
        <taxon>Viridiplantae</taxon>
        <taxon>Streptophyta</taxon>
        <taxon>Embryophyta</taxon>
        <taxon>Tracheophyta</taxon>
        <taxon>Spermatophyta</taxon>
        <taxon>Magnoliopsida</taxon>
        <taxon>eudicotyledons</taxon>
        <taxon>Gunneridae</taxon>
        <taxon>Pentapetalae</taxon>
        <taxon>asterids</taxon>
        <taxon>lamiids</taxon>
        <taxon>Solanales</taxon>
        <taxon>Solanaceae</taxon>
        <taxon>Solanoideae</taxon>
        <taxon>Capsiceae</taxon>
        <taxon>Capsicum</taxon>
    </lineage>
</organism>